<protein>
    <submittedName>
        <fullName evidence="1">Uncharacterized protein</fullName>
    </submittedName>
</protein>
<dbReference type="Proteomes" id="UP000249661">
    <property type="component" value="Unassembled WGS sequence"/>
</dbReference>
<evidence type="ECO:0000313" key="1">
    <source>
        <dbReference type="EMBL" id="RAH65048.1"/>
    </source>
</evidence>
<evidence type="ECO:0000313" key="2">
    <source>
        <dbReference type="Proteomes" id="UP000249661"/>
    </source>
</evidence>
<name>A0ACD1GUL4_9EURO</name>
<sequence>MGVGFRFLLVIADSPGESGALSPHSACFTLLGAVRPAGRQSAGSRPGISYFSHEKDEKAFSWDFAPDLILTSSIPPPLPLFPSSGRRA</sequence>
<proteinExistence type="predicted"/>
<reference evidence="1" key="1">
    <citation type="submission" date="2018-02" db="EMBL/GenBank/DDBJ databases">
        <title>The genomes of Aspergillus section Nigri reveals drivers in fungal speciation.</title>
        <authorList>
            <consortium name="DOE Joint Genome Institute"/>
            <person name="Vesth T.C."/>
            <person name="Nybo J."/>
            <person name="Theobald S."/>
            <person name="Brandl J."/>
            <person name="Frisvad J.C."/>
            <person name="Nielsen K.F."/>
            <person name="Lyhne E.K."/>
            <person name="Kogle M.E."/>
            <person name="Kuo A."/>
            <person name="Riley R."/>
            <person name="Clum A."/>
            <person name="Nolan M."/>
            <person name="Lipzen A."/>
            <person name="Salamov A."/>
            <person name="Henrissat B."/>
            <person name="Wiebenga A."/>
            <person name="De vries R.P."/>
            <person name="Grigoriev I.V."/>
            <person name="Mortensen U.H."/>
            <person name="Andersen M.R."/>
            <person name="Baker S.E."/>
        </authorList>
    </citation>
    <scope>NUCLEOTIDE SEQUENCE</scope>
    <source>
        <strain evidence="1">CBS 121060</strain>
    </source>
</reference>
<gene>
    <name evidence="1" type="ORF">BO66DRAFT_395796</name>
</gene>
<dbReference type="EMBL" id="KZ825001">
    <property type="protein sequence ID" value="RAH65048.1"/>
    <property type="molecule type" value="Genomic_DNA"/>
</dbReference>
<accession>A0ACD1GUL4</accession>
<keyword evidence="2" id="KW-1185">Reference proteome</keyword>
<organism evidence="1 2">
    <name type="scientific">Aspergillus aculeatinus CBS 121060</name>
    <dbReference type="NCBI Taxonomy" id="1448322"/>
    <lineage>
        <taxon>Eukaryota</taxon>
        <taxon>Fungi</taxon>
        <taxon>Dikarya</taxon>
        <taxon>Ascomycota</taxon>
        <taxon>Pezizomycotina</taxon>
        <taxon>Eurotiomycetes</taxon>
        <taxon>Eurotiomycetidae</taxon>
        <taxon>Eurotiales</taxon>
        <taxon>Aspergillaceae</taxon>
        <taxon>Aspergillus</taxon>
        <taxon>Aspergillus subgen. Circumdati</taxon>
    </lineage>
</organism>